<reference evidence="1 2" key="1">
    <citation type="submission" date="2018-04" db="EMBL/GenBank/DDBJ databases">
        <title>WGS assembly of Panicum hallii var. hallii HAL2.</title>
        <authorList>
            <person name="Lovell J."/>
            <person name="Jenkins J."/>
            <person name="Lowry D."/>
            <person name="Mamidi S."/>
            <person name="Sreedasyam A."/>
            <person name="Weng X."/>
            <person name="Barry K."/>
            <person name="Bonette J."/>
            <person name="Campitelli B."/>
            <person name="Daum C."/>
            <person name="Gordon S."/>
            <person name="Gould B."/>
            <person name="Lipzen A."/>
            <person name="MacQueen A."/>
            <person name="Palacio-Mejia J."/>
            <person name="Plott C."/>
            <person name="Shakirov E."/>
            <person name="Shu S."/>
            <person name="Yoshinaga Y."/>
            <person name="Zane M."/>
            <person name="Rokhsar D."/>
            <person name="Grimwood J."/>
            <person name="Schmutz J."/>
            <person name="Juenger T."/>
        </authorList>
    </citation>
    <scope>NUCLEOTIDE SEQUENCE [LARGE SCALE GENOMIC DNA]</scope>
    <source>
        <strain evidence="2">cv. HAL2</strain>
    </source>
</reference>
<accession>A0A2T7EYB2</accession>
<dbReference type="Proteomes" id="UP000244336">
    <property type="component" value="Chromosome 2"/>
</dbReference>
<gene>
    <name evidence="1" type="ORF">GQ55_2G425200</name>
</gene>
<dbReference type="EMBL" id="CM009750">
    <property type="protein sequence ID" value="PUZ72809.1"/>
    <property type="molecule type" value="Genomic_DNA"/>
</dbReference>
<dbReference type="AlphaFoldDB" id="A0A2T7EYB2"/>
<keyword evidence="2" id="KW-1185">Reference proteome</keyword>
<sequence length="101" mass="11038">MSLSLPHASLPLTRISPSLFLYLFPSLAAQQIPISSLLLIQQGRRRPHPLHGQWSTWPPLAPWAADLGIHDLKDELRRLWAGWSYGARAIGGGAAMGLAHG</sequence>
<dbReference type="Gramene" id="PUZ72809">
    <property type="protein sequence ID" value="PUZ72809"/>
    <property type="gene ID" value="GQ55_2G425200"/>
</dbReference>
<organism evidence="1 2">
    <name type="scientific">Panicum hallii var. hallii</name>
    <dbReference type="NCBI Taxonomy" id="1504633"/>
    <lineage>
        <taxon>Eukaryota</taxon>
        <taxon>Viridiplantae</taxon>
        <taxon>Streptophyta</taxon>
        <taxon>Embryophyta</taxon>
        <taxon>Tracheophyta</taxon>
        <taxon>Spermatophyta</taxon>
        <taxon>Magnoliopsida</taxon>
        <taxon>Liliopsida</taxon>
        <taxon>Poales</taxon>
        <taxon>Poaceae</taxon>
        <taxon>PACMAD clade</taxon>
        <taxon>Panicoideae</taxon>
        <taxon>Panicodae</taxon>
        <taxon>Paniceae</taxon>
        <taxon>Panicinae</taxon>
        <taxon>Panicum</taxon>
        <taxon>Panicum sect. Panicum</taxon>
    </lineage>
</organism>
<protein>
    <submittedName>
        <fullName evidence="1">Uncharacterized protein</fullName>
    </submittedName>
</protein>
<name>A0A2T7EYB2_9POAL</name>
<evidence type="ECO:0000313" key="2">
    <source>
        <dbReference type="Proteomes" id="UP000244336"/>
    </source>
</evidence>
<proteinExistence type="predicted"/>
<evidence type="ECO:0000313" key="1">
    <source>
        <dbReference type="EMBL" id="PUZ72809.1"/>
    </source>
</evidence>